<dbReference type="Proteomes" id="UP001150924">
    <property type="component" value="Unassembled WGS sequence"/>
</dbReference>
<organism evidence="2 3">
    <name type="scientific">Nannocystis pusilla</name>
    <dbReference type="NCBI Taxonomy" id="889268"/>
    <lineage>
        <taxon>Bacteria</taxon>
        <taxon>Pseudomonadati</taxon>
        <taxon>Myxococcota</taxon>
        <taxon>Polyangia</taxon>
        <taxon>Nannocystales</taxon>
        <taxon>Nannocystaceae</taxon>
        <taxon>Nannocystis</taxon>
    </lineage>
</organism>
<proteinExistence type="predicted"/>
<feature type="domain" description="DUF488" evidence="1">
    <location>
        <begin position="14"/>
        <end position="134"/>
    </location>
</feature>
<evidence type="ECO:0000313" key="2">
    <source>
        <dbReference type="EMBL" id="MCY1009698.1"/>
    </source>
</evidence>
<dbReference type="Pfam" id="PF22751">
    <property type="entry name" value="DUF488-N3a"/>
    <property type="match status" value="1"/>
</dbReference>
<keyword evidence="3" id="KW-1185">Reference proteome</keyword>
<protein>
    <submittedName>
        <fullName evidence="2">DUF488 family protein</fullName>
    </submittedName>
</protein>
<dbReference type="EMBL" id="JAPNKE010000002">
    <property type="protein sequence ID" value="MCY1009698.1"/>
    <property type="molecule type" value="Genomic_DNA"/>
</dbReference>
<dbReference type="AlphaFoldDB" id="A0A9X3ESZ5"/>
<dbReference type="InterPro" id="IPR052552">
    <property type="entry name" value="YeaO-like"/>
</dbReference>
<dbReference type="PANTHER" id="PTHR36849:SF1">
    <property type="entry name" value="CYTOPLASMIC PROTEIN"/>
    <property type="match status" value="1"/>
</dbReference>
<name>A0A9X3ESZ5_9BACT</name>
<evidence type="ECO:0000313" key="3">
    <source>
        <dbReference type="Proteomes" id="UP001150924"/>
    </source>
</evidence>
<dbReference type="RefSeq" id="WP_267772373.1">
    <property type="nucleotide sequence ID" value="NZ_JAPNKE010000002.1"/>
</dbReference>
<evidence type="ECO:0000259" key="1">
    <source>
        <dbReference type="Pfam" id="PF22751"/>
    </source>
</evidence>
<reference evidence="2" key="1">
    <citation type="submission" date="2022-11" db="EMBL/GenBank/DDBJ databases">
        <title>Minimal conservation of predation-associated metabolite biosynthetic gene clusters underscores biosynthetic potential of Myxococcota including descriptions for ten novel species: Archangium lansinium sp. nov., Myxococcus landrumus sp. nov., Nannocystis bai.</title>
        <authorList>
            <person name="Ahearne A."/>
            <person name="Stevens C."/>
            <person name="Phillips K."/>
        </authorList>
    </citation>
    <scope>NUCLEOTIDE SEQUENCE</scope>
    <source>
        <strain evidence="2">Na p29</strain>
    </source>
</reference>
<dbReference type="PANTHER" id="PTHR36849">
    <property type="entry name" value="CYTOPLASMIC PROTEIN-RELATED"/>
    <property type="match status" value="1"/>
</dbReference>
<gene>
    <name evidence="2" type="ORF">OV079_29865</name>
</gene>
<accession>A0A9X3ESZ5</accession>
<dbReference type="InterPro" id="IPR054495">
    <property type="entry name" value="DUF488-N3a"/>
</dbReference>
<sequence length="136" mass="15671">MTAAAHRRSGAGEIFTRRWNDPAHRGDGTRILVCRYRPRGVRREEATWDEWIKEVSPSPELLRAFHGKGQAPIGERMFRRRYLSEMRREPAHAQVEALAERVARGETVTLLCSSACVDESRCHRTMLRELLLEETG</sequence>
<comment type="caution">
    <text evidence="2">The sequence shown here is derived from an EMBL/GenBank/DDBJ whole genome shotgun (WGS) entry which is preliminary data.</text>
</comment>